<dbReference type="SUPFAM" id="SSF56300">
    <property type="entry name" value="Metallo-dependent phosphatases"/>
    <property type="match status" value="1"/>
</dbReference>
<keyword evidence="1" id="KW-0723">Serine/threonine-protein kinase</keyword>
<feature type="repeat" description="TPR" evidence="6">
    <location>
        <begin position="149"/>
        <end position="182"/>
    </location>
</feature>
<dbReference type="GO" id="GO:0016787">
    <property type="term" value="F:hydrolase activity"/>
    <property type="evidence" value="ECO:0007669"/>
    <property type="project" value="InterPro"/>
</dbReference>
<keyword evidence="11" id="KW-1185">Reference proteome</keyword>
<gene>
    <name evidence="10" type="ORF">JKP88DRAFT_261728</name>
</gene>
<dbReference type="InterPro" id="IPR019734">
    <property type="entry name" value="TPR_rpt"/>
</dbReference>
<evidence type="ECO:0000256" key="3">
    <source>
        <dbReference type="ARBA" id="ARBA00022741"/>
    </source>
</evidence>
<proteinExistence type="predicted"/>
<evidence type="ECO:0000256" key="6">
    <source>
        <dbReference type="PROSITE-ProRule" id="PRU00339"/>
    </source>
</evidence>
<feature type="region of interest" description="Disordered" evidence="8">
    <location>
        <begin position="926"/>
        <end position="950"/>
    </location>
</feature>
<dbReference type="Gene3D" id="3.60.21.10">
    <property type="match status" value="1"/>
</dbReference>
<dbReference type="GO" id="GO:0004691">
    <property type="term" value="F:cAMP-dependent protein kinase activity"/>
    <property type="evidence" value="ECO:0007669"/>
    <property type="project" value="TreeGrafter"/>
</dbReference>
<keyword evidence="5 7" id="KW-0067">ATP-binding</keyword>
<comment type="caution">
    <text evidence="10">The sequence shown here is derived from an EMBL/GenBank/DDBJ whole genome shotgun (WGS) entry which is preliminary data.</text>
</comment>
<dbReference type="InterPro" id="IPR000719">
    <property type="entry name" value="Prot_kinase_dom"/>
</dbReference>
<keyword evidence="4 10" id="KW-0418">Kinase</keyword>
<dbReference type="Pfam" id="PF00069">
    <property type="entry name" value="Pkinase"/>
    <property type="match status" value="1"/>
</dbReference>
<evidence type="ECO:0000256" key="5">
    <source>
        <dbReference type="ARBA" id="ARBA00022840"/>
    </source>
</evidence>
<dbReference type="PROSITE" id="PS50005">
    <property type="entry name" value="TPR"/>
    <property type="match status" value="2"/>
</dbReference>
<reference evidence="10" key="1">
    <citation type="submission" date="2021-02" db="EMBL/GenBank/DDBJ databases">
        <title>First Annotated Genome of the Yellow-green Alga Tribonema minus.</title>
        <authorList>
            <person name="Mahan K.M."/>
        </authorList>
    </citation>
    <scope>NUCLEOTIDE SEQUENCE</scope>
    <source>
        <strain evidence="10">UTEX B ZZ1240</strain>
    </source>
</reference>
<dbReference type="PANTHER" id="PTHR24353">
    <property type="entry name" value="CYCLIC NUCLEOTIDE-DEPENDENT PROTEIN KINASE"/>
    <property type="match status" value="1"/>
</dbReference>
<dbReference type="PANTHER" id="PTHR24353:SF37">
    <property type="entry name" value="CAMP-DEPENDENT PROTEIN KINASE CATALYTIC SUBUNIT PRKX"/>
    <property type="match status" value="1"/>
</dbReference>
<evidence type="ECO:0000256" key="8">
    <source>
        <dbReference type="SAM" id="MobiDB-lite"/>
    </source>
</evidence>
<dbReference type="EMBL" id="JAFCMP010000002">
    <property type="protein sequence ID" value="KAG5192720.1"/>
    <property type="molecule type" value="Genomic_DNA"/>
</dbReference>
<dbReference type="SUPFAM" id="SSF56112">
    <property type="entry name" value="Protein kinase-like (PK-like)"/>
    <property type="match status" value="1"/>
</dbReference>
<evidence type="ECO:0000256" key="4">
    <source>
        <dbReference type="ARBA" id="ARBA00022777"/>
    </source>
</evidence>
<feature type="compositionally biased region" description="Low complexity" evidence="8">
    <location>
        <begin position="498"/>
        <end position="521"/>
    </location>
</feature>
<dbReference type="AlphaFoldDB" id="A0A835ZFF7"/>
<dbReference type="InterPro" id="IPR017441">
    <property type="entry name" value="Protein_kinase_ATP_BS"/>
</dbReference>
<dbReference type="GO" id="GO:0005952">
    <property type="term" value="C:cAMP-dependent protein kinase complex"/>
    <property type="evidence" value="ECO:0007669"/>
    <property type="project" value="TreeGrafter"/>
</dbReference>
<evidence type="ECO:0000256" key="2">
    <source>
        <dbReference type="ARBA" id="ARBA00022679"/>
    </source>
</evidence>
<feature type="region of interest" description="Disordered" evidence="8">
    <location>
        <begin position="498"/>
        <end position="578"/>
    </location>
</feature>
<dbReference type="SMART" id="SM00220">
    <property type="entry name" value="S_TKc"/>
    <property type="match status" value="1"/>
</dbReference>
<feature type="compositionally biased region" description="Low complexity" evidence="8">
    <location>
        <begin position="532"/>
        <end position="543"/>
    </location>
</feature>
<feature type="repeat" description="TPR" evidence="6">
    <location>
        <begin position="19"/>
        <end position="52"/>
    </location>
</feature>
<feature type="compositionally biased region" description="Pro residues" evidence="8">
    <location>
        <begin position="544"/>
        <end position="558"/>
    </location>
</feature>
<dbReference type="PROSITE" id="PS00107">
    <property type="entry name" value="PROTEIN_KINASE_ATP"/>
    <property type="match status" value="1"/>
</dbReference>
<feature type="compositionally biased region" description="Acidic residues" evidence="8">
    <location>
        <begin position="940"/>
        <end position="950"/>
    </location>
</feature>
<dbReference type="SUPFAM" id="SSF48452">
    <property type="entry name" value="TPR-like"/>
    <property type="match status" value="1"/>
</dbReference>
<feature type="domain" description="Protein kinase" evidence="9">
    <location>
        <begin position="226"/>
        <end position="493"/>
    </location>
</feature>
<evidence type="ECO:0000313" key="11">
    <source>
        <dbReference type="Proteomes" id="UP000664859"/>
    </source>
</evidence>
<dbReference type="Pfam" id="PF00149">
    <property type="entry name" value="Metallophos"/>
    <property type="match status" value="1"/>
</dbReference>
<sequence length="1008" mass="108639">MATPSDPPGPEVVTDAAEAEAHKEHGNAAFKTGRYQEAVGHYSKAIGLCPSNHLLWSNRSMAYGAMQNWPESQAITDEQETKCTQEVLSLQRHVEIANCTPTVAAIPAMQLEGCLQDTTLQHCPLMYPTSLSCDCQDAEEAVRLSPDFVKGHFRLAKAQLECGNAEAALETARKGMSLDPEDQAGSMQQFKKLEATAAAAVEGGGGLVESTAVEASDAPKVSVRDFKTVSELGSGNFSTIYSVEHVKSGKRYAMKVIDKSEANRMKRRHPNIYNEIYMEKRALTKLHGHPGIVILHATFQDFGSLYYLLELCEGGELWSALMVGTKVVGAHPSLARFWARELVLALEHIHSKGMVHRDIKPENILLTAAGHIKIVDFGTCKDLLEPDLNGPEFVGTAQYMTPQAVASQPQGREADLWAVGCCIYQFLVGQTPFHAPSPYLCFLRIKKGTVRFPRIVPPVAVDLITVLLRKKPAARLGSDETGGYPALKAHPYFAASSSMSHSQAQHEALSHSAAAAAASASAPPPPPPPSTPEATTAAAAAQSPQPPAAAPPPPPAPPAAAAAQQQHMDCGGDGCDPFVPSPFEGPAVRVPKLSEVAVRATGDHVSEWAMNAVLVPKALPPHVDVGRLRPDAREAVRHYLHRTKALAEPRIGMTRTRTVNAAAAAAADSAAAAAAAAATCAEYEELAPLRACIDAVNRLRPRFLVVTGDFAQSEPGSADFGAEMSAFREAMARVSATVPVLYCPGNHDVGGAPTEATMAAYEQSVSTYPRRGRCMDAGDRGCHDNFNCSTFRVNFTLFGADFYSFWWGGVRGLVINTPLLAAPEGDSVRAQQQATWLEQELELAQLNAHHLMVFGHHPWFLRSVGEEPDAVVTPLPNAVRLKWLSKMGQCKVKAVFSGHLHYNLVNKVGKVAIDPKDQALGMLAPNAVGLPAEKERGDSDSDSEPDESTWVEERVEMQHITTSSVTYPLGPDPVGLRLVRVFDDRIEHEYHALSEVPESVTLEAEPRP</sequence>
<keyword evidence="2" id="KW-0808">Transferase</keyword>
<dbReference type="InterPro" id="IPR008271">
    <property type="entry name" value="Ser/Thr_kinase_AS"/>
</dbReference>
<dbReference type="Gene3D" id="1.25.40.10">
    <property type="entry name" value="Tetratricopeptide repeat domain"/>
    <property type="match status" value="1"/>
</dbReference>
<dbReference type="Gene3D" id="3.30.200.20">
    <property type="entry name" value="Phosphorylase Kinase, domain 1"/>
    <property type="match status" value="1"/>
</dbReference>
<organism evidence="10 11">
    <name type="scientific">Tribonema minus</name>
    <dbReference type="NCBI Taxonomy" id="303371"/>
    <lineage>
        <taxon>Eukaryota</taxon>
        <taxon>Sar</taxon>
        <taxon>Stramenopiles</taxon>
        <taxon>Ochrophyta</taxon>
        <taxon>PX clade</taxon>
        <taxon>Xanthophyceae</taxon>
        <taxon>Tribonematales</taxon>
        <taxon>Tribonemataceae</taxon>
        <taxon>Tribonema</taxon>
    </lineage>
</organism>
<dbReference type="PROSITE" id="PS00108">
    <property type="entry name" value="PROTEIN_KINASE_ST"/>
    <property type="match status" value="1"/>
</dbReference>
<dbReference type="InterPro" id="IPR011990">
    <property type="entry name" value="TPR-like_helical_dom_sf"/>
</dbReference>
<dbReference type="InterPro" id="IPR011009">
    <property type="entry name" value="Kinase-like_dom_sf"/>
</dbReference>
<dbReference type="Proteomes" id="UP000664859">
    <property type="component" value="Unassembled WGS sequence"/>
</dbReference>
<feature type="binding site" evidence="7">
    <location>
        <position position="255"/>
    </location>
    <ligand>
        <name>ATP</name>
        <dbReference type="ChEBI" id="CHEBI:30616"/>
    </ligand>
</feature>
<dbReference type="PROSITE" id="PS50011">
    <property type="entry name" value="PROTEIN_KINASE_DOM"/>
    <property type="match status" value="1"/>
</dbReference>
<name>A0A835ZFF7_9STRA</name>
<feature type="compositionally biased region" description="Pro residues" evidence="8">
    <location>
        <begin position="522"/>
        <end position="531"/>
    </location>
</feature>
<evidence type="ECO:0000256" key="1">
    <source>
        <dbReference type="ARBA" id="ARBA00022527"/>
    </source>
</evidence>
<dbReference type="SMART" id="SM00028">
    <property type="entry name" value="TPR"/>
    <property type="match status" value="2"/>
</dbReference>
<dbReference type="InterPro" id="IPR029052">
    <property type="entry name" value="Metallo-depent_PP-like"/>
</dbReference>
<evidence type="ECO:0000259" key="9">
    <source>
        <dbReference type="PROSITE" id="PS50011"/>
    </source>
</evidence>
<dbReference type="GO" id="GO:0005524">
    <property type="term" value="F:ATP binding"/>
    <property type="evidence" value="ECO:0007669"/>
    <property type="project" value="UniProtKB-UniRule"/>
</dbReference>
<evidence type="ECO:0000313" key="10">
    <source>
        <dbReference type="EMBL" id="KAG5192720.1"/>
    </source>
</evidence>
<protein>
    <submittedName>
        <fullName evidence="10">Kinase-like domain-containing protein</fullName>
    </submittedName>
</protein>
<dbReference type="InterPro" id="IPR004843">
    <property type="entry name" value="Calcineurin-like_PHP"/>
</dbReference>
<dbReference type="Gene3D" id="1.10.510.10">
    <property type="entry name" value="Transferase(Phosphotransferase) domain 1"/>
    <property type="match status" value="1"/>
</dbReference>
<keyword evidence="6" id="KW-0802">TPR repeat</keyword>
<dbReference type="OrthoDB" id="347657at2759"/>
<keyword evidence="3 7" id="KW-0547">Nucleotide-binding</keyword>
<evidence type="ECO:0000256" key="7">
    <source>
        <dbReference type="PROSITE-ProRule" id="PRU10141"/>
    </source>
</evidence>
<accession>A0A835ZFF7</accession>